<keyword evidence="2" id="KW-1185">Reference proteome</keyword>
<evidence type="ECO:0000313" key="1">
    <source>
        <dbReference type="EMBL" id="RAV17880.1"/>
    </source>
</evidence>
<protein>
    <submittedName>
        <fullName evidence="1">Uncharacterized protein</fullName>
    </submittedName>
</protein>
<gene>
    <name evidence="1" type="ORF">DQG23_26080</name>
</gene>
<dbReference type="RefSeq" id="WP_113033966.1">
    <property type="nucleotide sequence ID" value="NZ_QMFB01000017.1"/>
</dbReference>
<accession>A0A329MDH5</accession>
<dbReference type="AlphaFoldDB" id="A0A329MDH5"/>
<comment type="caution">
    <text evidence="1">The sequence shown here is derived from an EMBL/GenBank/DDBJ whole genome shotgun (WGS) entry which is preliminary data.</text>
</comment>
<organism evidence="1 2">
    <name type="scientific">Paenibacillus contaminans</name>
    <dbReference type="NCBI Taxonomy" id="450362"/>
    <lineage>
        <taxon>Bacteria</taxon>
        <taxon>Bacillati</taxon>
        <taxon>Bacillota</taxon>
        <taxon>Bacilli</taxon>
        <taxon>Bacillales</taxon>
        <taxon>Paenibacillaceae</taxon>
        <taxon>Paenibacillus</taxon>
    </lineage>
</organism>
<dbReference type="Proteomes" id="UP000250369">
    <property type="component" value="Unassembled WGS sequence"/>
</dbReference>
<sequence length="79" mass="9185">MSLEENLKAIWKKAFEDGYKQGIETFKQNFEIGRLMEKEDIARRMIGMEMDTQVIVAATGLSEEKVGQLREVRFLDKKS</sequence>
<dbReference type="OrthoDB" id="2626374at2"/>
<evidence type="ECO:0000313" key="2">
    <source>
        <dbReference type="Proteomes" id="UP000250369"/>
    </source>
</evidence>
<proteinExistence type="predicted"/>
<reference evidence="1 2" key="1">
    <citation type="journal article" date="2009" name="Int. J. Syst. Evol. Microbiol.">
        <title>Paenibacillus contaminans sp. nov., isolated from a contaminated laboratory plate.</title>
        <authorList>
            <person name="Chou J.H."/>
            <person name="Lee J.H."/>
            <person name="Lin M.C."/>
            <person name="Chang P.S."/>
            <person name="Arun A.B."/>
            <person name="Young C.C."/>
            <person name="Chen W.M."/>
        </authorList>
    </citation>
    <scope>NUCLEOTIDE SEQUENCE [LARGE SCALE GENOMIC DNA]</scope>
    <source>
        <strain evidence="1 2">CKOBP-6</strain>
    </source>
</reference>
<name>A0A329MDH5_9BACL</name>
<dbReference type="EMBL" id="QMFB01000017">
    <property type="protein sequence ID" value="RAV17880.1"/>
    <property type="molecule type" value="Genomic_DNA"/>
</dbReference>